<proteinExistence type="predicted"/>
<dbReference type="GeneID" id="79064341"/>
<reference evidence="2 3" key="1">
    <citation type="journal article" date="2017" name="Front. Microbiol.">
        <title>Phaeobacter piscinae sp. nov., a species of the Roseobacter group and potential aquaculture probiont.</title>
        <authorList>
            <person name="Sonnenschein E.C."/>
            <person name="Phippen C.B.W."/>
            <person name="Nielsen K.F."/>
            <person name="Mateiu R.V."/>
            <person name="Melchiorsen J."/>
            <person name="Gram L."/>
            <person name="Overmann J."/>
            <person name="Freese H.M."/>
        </authorList>
    </citation>
    <scope>NUCLEOTIDE SEQUENCE [LARGE SCALE GENOMIC DNA]</scope>
    <source>
        <strain evidence="2 3">P88</strain>
    </source>
</reference>
<evidence type="ECO:0000313" key="4">
    <source>
        <dbReference type="Proteomes" id="UP000236536"/>
    </source>
</evidence>
<dbReference type="Proteomes" id="UP000236447">
    <property type="component" value="Chromosome"/>
</dbReference>
<accession>A0A2I7J1J4</accession>
<organism evidence="2 3">
    <name type="scientific">Phaeobacter inhibens</name>
    <dbReference type="NCBI Taxonomy" id="221822"/>
    <lineage>
        <taxon>Bacteria</taxon>
        <taxon>Pseudomonadati</taxon>
        <taxon>Pseudomonadota</taxon>
        <taxon>Alphaproteobacteria</taxon>
        <taxon>Rhodobacterales</taxon>
        <taxon>Roseobacteraceae</taxon>
        <taxon>Phaeobacter</taxon>
    </lineage>
</organism>
<name>A0A2I7J1J4_9RHOB</name>
<evidence type="ECO:0000313" key="3">
    <source>
        <dbReference type="Proteomes" id="UP000236447"/>
    </source>
</evidence>
<reference evidence="3 4" key="2">
    <citation type="journal article" date="2017" name="Genome Biol. Evol.">
        <title>Trajectories and Drivers of Genome Evolution in Surface-Associated Marine Phaeobacter.</title>
        <authorList>
            <person name="Freese H.M."/>
            <person name="Sikorski J."/>
            <person name="Bunk B."/>
            <person name="Scheuner C."/>
            <person name="Meier-Kolthoff J.P."/>
            <person name="Sproer C."/>
            <person name="Gram L."/>
            <person name="Overmann J."/>
        </authorList>
    </citation>
    <scope>NUCLEOTIDE SEQUENCE [LARGE SCALE GENOMIC DNA]</scope>
    <source>
        <strain evidence="1 4">P66</strain>
        <strain evidence="2 3">P88</strain>
    </source>
</reference>
<dbReference type="Proteomes" id="UP000236536">
    <property type="component" value="Chromosome"/>
</dbReference>
<evidence type="ECO:0008006" key="5">
    <source>
        <dbReference type="Google" id="ProtNLM"/>
    </source>
</evidence>
<protein>
    <recommendedName>
        <fullName evidence="5">Translation initiation factor 2</fullName>
    </recommendedName>
</protein>
<dbReference type="AlphaFoldDB" id="A0A2I7J1J4"/>
<reference evidence="1 4" key="3">
    <citation type="journal article" date="2017" name="Int. J. Syst. Evol. Microbiol.">
        <title>Adaptation of Surface-Associated Bacteria to the Open Ocean: A Genomically Distinct Subpopulation of Phaeobacter gallaeciensis Colonizes Pacific Mesozooplankton.</title>
        <authorList>
            <person name="Freese H.M."/>
            <person name="Methner A."/>
            <person name="Overmann J."/>
        </authorList>
    </citation>
    <scope>NUCLEOTIDE SEQUENCE [LARGE SCALE GENOMIC DNA]</scope>
    <source>
        <strain evidence="1 4">P66</strain>
    </source>
</reference>
<dbReference type="EMBL" id="CP010705">
    <property type="protein sequence ID" value="AUQ96339.1"/>
    <property type="molecule type" value="Genomic_DNA"/>
</dbReference>
<evidence type="ECO:0000313" key="2">
    <source>
        <dbReference type="EMBL" id="AUR00874.1"/>
    </source>
</evidence>
<keyword evidence="4" id="KW-1185">Reference proteome</keyword>
<evidence type="ECO:0000313" key="1">
    <source>
        <dbReference type="EMBL" id="AUQ96339.1"/>
    </source>
</evidence>
<gene>
    <name evidence="1" type="ORF">PhaeoP66_03608</name>
    <name evidence="2" type="ORF">PhaeoP88_03557</name>
</gene>
<dbReference type="EMBL" id="CP010725">
    <property type="protein sequence ID" value="AUR00874.1"/>
    <property type="molecule type" value="Genomic_DNA"/>
</dbReference>
<dbReference type="RefSeq" id="WP_024098841.1">
    <property type="nucleotide sequence ID" value="NZ_CANLFJ010000002.1"/>
</dbReference>
<sequence length="44" mass="4839">MIRTIKQGAFIFIQGTFVRSLPNGKISVRVGNKTYEGEPVSRAA</sequence>